<evidence type="ECO:0000259" key="5">
    <source>
        <dbReference type="Pfam" id="PF00501"/>
    </source>
</evidence>
<dbReference type="InterPro" id="IPR020845">
    <property type="entry name" value="AMP-binding_CS"/>
</dbReference>
<dbReference type="Gene3D" id="3.30.300.30">
    <property type="match status" value="1"/>
</dbReference>
<dbReference type="VEuPathDB" id="FungiDB:F9C07_2058678"/>
<dbReference type="InterPro" id="IPR000873">
    <property type="entry name" value="AMP-dep_synth/lig_dom"/>
</dbReference>
<dbReference type="GO" id="GO:0031177">
    <property type="term" value="F:phosphopantetheine binding"/>
    <property type="evidence" value="ECO:0007669"/>
    <property type="project" value="TreeGrafter"/>
</dbReference>
<protein>
    <submittedName>
        <fullName evidence="6">AMP dependent ligase</fullName>
    </submittedName>
</protein>
<dbReference type="PANTHER" id="PTHR45527:SF3">
    <property type="entry name" value="SIDEROPHORE SYNTHETASE (EUROFUNG)"/>
    <property type="match status" value="1"/>
</dbReference>
<keyword evidence="3 6" id="KW-0436">Ligase</keyword>
<keyword evidence="7" id="KW-1185">Reference proteome</keyword>
<dbReference type="GO" id="GO:0016874">
    <property type="term" value="F:ligase activity"/>
    <property type="evidence" value="ECO:0007669"/>
    <property type="project" value="UniProtKB-KW"/>
</dbReference>
<dbReference type="VEuPathDB" id="FungiDB:AFLA_003848"/>
<dbReference type="Pfam" id="PF00501">
    <property type="entry name" value="AMP-binding"/>
    <property type="match status" value="1"/>
</dbReference>
<keyword evidence="2" id="KW-0597">Phosphoprotein</keyword>
<dbReference type="PANTHER" id="PTHR45527">
    <property type="entry name" value="NONRIBOSOMAL PEPTIDE SYNTHETASE"/>
    <property type="match status" value="1"/>
</dbReference>
<dbReference type="GO" id="GO:0043041">
    <property type="term" value="P:amino acid activation for nonribosomal peptide biosynthetic process"/>
    <property type="evidence" value="ECO:0007669"/>
    <property type="project" value="TreeGrafter"/>
</dbReference>
<dbReference type="PROSITE" id="PS00455">
    <property type="entry name" value="AMP_BINDING"/>
    <property type="match status" value="1"/>
</dbReference>
<sequence>MEYYLEATSFVPISTEICRPVRYGVFPKVVVRHCGQELVYKQSSFPAKKFITSINIVNLVKDGPKPGGLESIKESTLLKAAWILTLRCFQPEEVISISYDEGNVPQPNPPIAYTVRVEPDWDVRSLLQTLEMNKGHEVTSFGAKPSPSRHVCTAALRYITKFHKLLTPLTSLNGNVELVVIGRDNRLSASIKRAENVSNSLDESMLWTFQHVLRQITVSPASLKLEAIDYCSESHRKIIKSLTHTKSASNPNCLHELILENCQRHPKRLAVRSFDGDLTYEELDNLSFRLAHHLTRLGVRPETFVLSSFQKSTWAIVARLAILRAGGAYISIHSSNPPAYLDSVIQRTNAKIMLSDPFFADQFHNTIDTVIVVTLEWLQTLPCQIHFALLPVVQPSNACTVLFTSGSTGRPKAIVQEHRSYASAIRDYAENLGLNKGTRFLSFDDYAFDISNLEFLVPLILGGCCCVPGPMKTVQDLADNIQMLDANIAFLTPTVAIKANPEAMRNLKILCIGGEPLSRDLLNNWAGSSTMLINQFGMGEAAVCCAYNDNVHDPGSSPATIGRPSSGAIWIVDPNCPAKLMPLGAVGEIVIEGPHLSRGYLDQNHQASDRTKPAGFMEDLPPWLNELHPNRQITRLYRSGDLARWTHDGRIEYIGRKDTIVKLDGCRIDVVEVEHLARKSLTPKDAIVVDLLGVIDGKEDPCLAAFLYLSGHPENSETAEISLKDASQDPAALQKVAQIKEVLAISLPPYMIPTLFLLATRVPRTPSKKTDRRMIRLLSQNFYEKDREARSRLSSHHPDSQLLPP</sequence>
<comment type="similarity">
    <text evidence="4">Belongs to the NRP synthetase family.</text>
</comment>
<accession>A0A7U2QX44</accession>
<evidence type="ECO:0000256" key="4">
    <source>
        <dbReference type="ARBA" id="ARBA00029454"/>
    </source>
</evidence>
<feature type="domain" description="AMP-dependent synthetase/ligase" evidence="5">
    <location>
        <begin position="260"/>
        <end position="601"/>
    </location>
</feature>
<proteinExistence type="inferred from homology"/>
<name>A0A7U2QX44_ASPFN</name>
<evidence type="ECO:0000313" key="6">
    <source>
        <dbReference type="EMBL" id="QRD88076.1"/>
    </source>
</evidence>
<dbReference type="CDD" id="cd05918">
    <property type="entry name" value="A_NRPS_SidN3_like"/>
    <property type="match status" value="1"/>
</dbReference>
<dbReference type="InterPro" id="IPR045851">
    <property type="entry name" value="AMP-bd_C_sf"/>
</dbReference>
<dbReference type="Proteomes" id="UP000596276">
    <property type="component" value="Chromosome 1"/>
</dbReference>
<evidence type="ECO:0000313" key="7">
    <source>
        <dbReference type="Proteomes" id="UP000596276"/>
    </source>
</evidence>
<evidence type="ECO:0000256" key="2">
    <source>
        <dbReference type="ARBA" id="ARBA00022553"/>
    </source>
</evidence>
<dbReference type="GO" id="GO:0044550">
    <property type="term" value="P:secondary metabolite biosynthetic process"/>
    <property type="evidence" value="ECO:0007669"/>
    <property type="project" value="TreeGrafter"/>
</dbReference>
<gene>
    <name evidence="6" type="ORF">F9C07_2058678</name>
</gene>
<dbReference type="EMBL" id="CP044619">
    <property type="protein sequence ID" value="QRD88076.1"/>
    <property type="molecule type" value="Genomic_DNA"/>
</dbReference>
<dbReference type="SUPFAM" id="SSF56801">
    <property type="entry name" value="Acetyl-CoA synthetase-like"/>
    <property type="match status" value="1"/>
</dbReference>
<dbReference type="AlphaFoldDB" id="A0A7U2QX44"/>
<reference evidence="7" key="1">
    <citation type="journal article" date="2021" name="G3 (Bethesda)">
        <title>Chromosome assembled and annotated genome sequence of Aspergillus flavus NRRL 3357.</title>
        <authorList>
            <person name="Skerker J.M."/>
            <person name="Pianalto K.M."/>
            <person name="Mondo S.J."/>
            <person name="Yang K."/>
            <person name="Arkin A.P."/>
            <person name="Keller N.P."/>
            <person name="Grigoriev I.V."/>
            <person name="Louise Glass N.L."/>
        </authorList>
    </citation>
    <scope>NUCLEOTIDE SEQUENCE [LARGE SCALE GENOMIC DNA]</scope>
    <source>
        <strain evidence="7">ATCC 200026 / FGSC A1120 / IAM 13836 / NRRL 3357 / JCM 12722 / SRRC 167</strain>
    </source>
</reference>
<dbReference type="Gene3D" id="3.40.50.12780">
    <property type="entry name" value="N-terminal domain of ligase-like"/>
    <property type="match status" value="1"/>
</dbReference>
<dbReference type="InterPro" id="IPR042099">
    <property type="entry name" value="ANL_N_sf"/>
</dbReference>
<organism evidence="6 7">
    <name type="scientific">Aspergillus flavus (strain ATCC 200026 / FGSC A1120 / IAM 13836 / NRRL 3357 / JCM 12722 / SRRC 167)</name>
    <dbReference type="NCBI Taxonomy" id="332952"/>
    <lineage>
        <taxon>Eukaryota</taxon>
        <taxon>Fungi</taxon>
        <taxon>Dikarya</taxon>
        <taxon>Ascomycota</taxon>
        <taxon>Pezizomycotina</taxon>
        <taxon>Eurotiomycetes</taxon>
        <taxon>Eurotiomycetidae</taxon>
        <taxon>Eurotiales</taxon>
        <taxon>Aspergillaceae</taxon>
        <taxon>Aspergillus</taxon>
        <taxon>Aspergillus subgen. Circumdati</taxon>
    </lineage>
</organism>
<evidence type="ECO:0000256" key="1">
    <source>
        <dbReference type="ARBA" id="ARBA00022450"/>
    </source>
</evidence>
<keyword evidence="1" id="KW-0596">Phosphopantetheine</keyword>
<evidence type="ECO:0000256" key="3">
    <source>
        <dbReference type="ARBA" id="ARBA00022598"/>
    </source>
</evidence>
<dbReference type="GO" id="GO:0005737">
    <property type="term" value="C:cytoplasm"/>
    <property type="evidence" value="ECO:0007669"/>
    <property type="project" value="TreeGrafter"/>
</dbReference>